<accession>A0ABY4HQG3</accession>
<dbReference type="EMBL" id="CP090145">
    <property type="protein sequence ID" value="UOX34432.1"/>
    <property type="molecule type" value="Genomic_DNA"/>
</dbReference>
<dbReference type="RefSeq" id="WP_161794174.1">
    <property type="nucleotide sequence ID" value="NZ_CP090145.1"/>
</dbReference>
<organism evidence="1 2">
    <name type="scientific">Flavobacterium sediminilitoris</name>
    <dbReference type="NCBI Taxonomy" id="2024526"/>
    <lineage>
        <taxon>Bacteria</taxon>
        <taxon>Pseudomonadati</taxon>
        <taxon>Bacteroidota</taxon>
        <taxon>Flavobacteriia</taxon>
        <taxon>Flavobacteriales</taxon>
        <taxon>Flavobacteriaceae</taxon>
        <taxon>Flavobacterium</taxon>
    </lineage>
</organism>
<protein>
    <recommendedName>
        <fullName evidence="3">Bacteriocin-like protein</fullName>
    </recommendedName>
</protein>
<evidence type="ECO:0008006" key="3">
    <source>
        <dbReference type="Google" id="ProtNLM"/>
    </source>
</evidence>
<keyword evidence="2" id="KW-1185">Reference proteome</keyword>
<evidence type="ECO:0000313" key="1">
    <source>
        <dbReference type="EMBL" id="UOX34432.1"/>
    </source>
</evidence>
<reference evidence="1" key="1">
    <citation type="submission" date="2021-12" db="EMBL/GenBank/DDBJ databases">
        <authorList>
            <person name="Cha I.-T."/>
            <person name="Lee K.-E."/>
            <person name="Park S.-J."/>
        </authorList>
    </citation>
    <scope>NUCLEOTIDE SEQUENCE</scope>
    <source>
        <strain evidence="1">YSM-43</strain>
    </source>
</reference>
<proteinExistence type="predicted"/>
<sequence>MKNLLRLKDVSELSKQNQKAIVGGGPIKAICPPEPPVCPEEDPNCQELIDYIICVNR</sequence>
<dbReference type="Proteomes" id="UP000830454">
    <property type="component" value="Chromosome"/>
</dbReference>
<reference evidence="1" key="2">
    <citation type="submission" date="2022-04" db="EMBL/GenBank/DDBJ databases">
        <title>Complete Genome Sequence of Flavobacterium sediminilitoris YSM-43, Isolated from a Tidal Sediment.</title>
        <authorList>
            <person name="Lee P.A."/>
        </authorList>
    </citation>
    <scope>NUCLEOTIDE SEQUENCE</scope>
    <source>
        <strain evidence="1">YSM-43</strain>
    </source>
</reference>
<gene>
    <name evidence="1" type="ORF">LXD69_02700</name>
</gene>
<evidence type="ECO:0000313" key="2">
    <source>
        <dbReference type="Proteomes" id="UP000830454"/>
    </source>
</evidence>
<name>A0ABY4HQG3_9FLAO</name>